<comment type="caution">
    <text evidence="2">The sequence shown here is derived from an EMBL/GenBank/DDBJ whole genome shotgun (WGS) entry which is preliminary data.</text>
</comment>
<feature type="chain" id="PRO_5041354965" evidence="1">
    <location>
        <begin position="37"/>
        <end position="84"/>
    </location>
</feature>
<keyword evidence="3" id="KW-1185">Reference proteome</keyword>
<organism evidence="2 3">
    <name type="scientific">Lentinula raphanica</name>
    <dbReference type="NCBI Taxonomy" id="153919"/>
    <lineage>
        <taxon>Eukaryota</taxon>
        <taxon>Fungi</taxon>
        <taxon>Dikarya</taxon>
        <taxon>Basidiomycota</taxon>
        <taxon>Agaricomycotina</taxon>
        <taxon>Agaricomycetes</taxon>
        <taxon>Agaricomycetidae</taxon>
        <taxon>Agaricales</taxon>
        <taxon>Marasmiineae</taxon>
        <taxon>Omphalotaceae</taxon>
        <taxon>Lentinula</taxon>
    </lineage>
</organism>
<name>A0AA38PLF3_9AGAR</name>
<dbReference type="EMBL" id="MU805941">
    <property type="protein sequence ID" value="KAJ3845107.1"/>
    <property type="molecule type" value="Genomic_DNA"/>
</dbReference>
<protein>
    <submittedName>
        <fullName evidence="2">Uncharacterized protein</fullName>
    </submittedName>
</protein>
<feature type="signal peptide" evidence="1">
    <location>
        <begin position="1"/>
        <end position="36"/>
    </location>
</feature>
<evidence type="ECO:0000313" key="2">
    <source>
        <dbReference type="EMBL" id="KAJ3845107.1"/>
    </source>
</evidence>
<reference evidence="2" key="1">
    <citation type="submission" date="2022-08" db="EMBL/GenBank/DDBJ databases">
        <authorList>
            <consortium name="DOE Joint Genome Institute"/>
            <person name="Min B."/>
            <person name="Riley R."/>
            <person name="Sierra-Patev S."/>
            <person name="Naranjo-Ortiz M."/>
            <person name="Looney B."/>
            <person name="Konkel Z."/>
            <person name="Slot J.C."/>
            <person name="Sakamoto Y."/>
            <person name="Steenwyk J.L."/>
            <person name="Rokas A."/>
            <person name="Carro J."/>
            <person name="Camarero S."/>
            <person name="Ferreira P."/>
            <person name="Molpeceres G."/>
            <person name="Ruiz-Duenas F.J."/>
            <person name="Serrano A."/>
            <person name="Henrissat B."/>
            <person name="Drula E."/>
            <person name="Hughes K.W."/>
            <person name="Mata J.L."/>
            <person name="Ishikawa N.K."/>
            <person name="Vargas-Isla R."/>
            <person name="Ushijima S."/>
            <person name="Smith C.A."/>
            <person name="Ahrendt S."/>
            <person name="Andreopoulos W."/>
            <person name="He G."/>
            <person name="Labutti K."/>
            <person name="Lipzen A."/>
            <person name="Ng V."/>
            <person name="Sandor L."/>
            <person name="Barry K."/>
            <person name="Martinez A.T."/>
            <person name="Xiao Y."/>
            <person name="Gibbons J.G."/>
            <person name="Terashima K."/>
            <person name="Hibbett D.S."/>
            <person name="Grigoriev I.V."/>
        </authorList>
    </citation>
    <scope>NUCLEOTIDE SEQUENCE</scope>
    <source>
        <strain evidence="2">TFB9207</strain>
    </source>
</reference>
<accession>A0AA38PLF3</accession>
<evidence type="ECO:0000256" key="1">
    <source>
        <dbReference type="SAM" id="SignalP"/>
    </source>
</evidence>
<dbReference type="AlphaFoldDB" id="A0AA38PLF3"/>
<keyword evidence="1" id="KW-0732">Signal</keyword>
<proteinExistence type="predicted"/>
<gene>
    <name evidence="2" type="ORF">F5878DRAFT_389097</name>
</gene>
<dbReference type="Proteomes" id="UP001163846">
    <property type="component" value="Unassembled WGS sequence"/>
</dbReference>
<sequence length="84" mass="9787">MILPLSTKINLSQAMQIHLLLLQVLIHLFLLQSSCSASEEVSLHGFEPNQPNLNNPRKSLRDLEAVYQSRIHRISRRIRRRIHP</sequence>
<evidence type="ECO:0000313" key="3">
    <source>
        <dbReference type="Proteomes" id="UP001163846"/>
    </source>
</evidence>